<evidence type="ECO:0000256" key="5">
    <source>
        <dbReference type="SAM" id="MobiDB-lite"/>
    </source>
</evidence>
<dbReference type="PANTHER" id="PTHR30126">
    <property type="entry name" value="HTH-TYPE TRANSCRIPTIONAL REGULATOR"/>
    <property type="match status" value="1"/>
</dbReference>
<dbReference type="PANTHER" id="PTHR30126:SF39">
    <property type="entry name" value="HTH-TYPE TRANSCRIPTIONAL REGULATOR CYSL"/>
    <property type="match status" value="1"/>
</dbReference>
<dbReference type="Pfam" id="PF03466">
    <property type="entry name" value="LysR_substrate"/>
    <property type="match status" value="1"/>
</dbReference>
<feature type="compositionally biased region" description="Basic and acidic residues" evidence="5">
    <location>
        <begin position="309"/>
        <end position="318"/>
    </location>
</feature>
<evidence type="ECO:0000256" key="3">
    <source>
        <dbReference type="ARBA" id="ARBA00023125"/>
    </source>
</evidence>
<dbReference type="SUPFAM" id="SSF53850">
    <property type="entry name" value="Periplasmic binding protein-like II"/>
    <property type="match status" value="1"/>
</dbReference>
<reference evidence="7" key="1">
    <citation type="journal article" date="2016" name="Appl. Microbiol. Biotechnol.">
        <title>Anti-MRSA and anti-TB metabolites from marine-derived Verrucosispora sp. MS100047.</title>
        <authorList>
            <person name="Huang P."/>
            <person name="Xie F."/>
            <person name="Ren B."/>
            <person name="Wang Q."/>
            <person name="Wang J."/>
            <person name="Wang Q."/>
            <person name="Abdel-Mageed W.M."/>
            <person name="Liu M."/>
            <person name="Han J."/>
            <person name="Oyeleye A."/>
            <person name="Shen J."/>
            <person name="Song F."/>
            <person name="Dai H."/>
            <person name="Liu X."/>
            <person name="Zhang L."/>
        </authorList>
    </citation>
    <scope>NUCLEOTIDE SEQUENCE</scope>
    <source>
        <strain evidence="7">MS100047</strain>
    </source>
</reference>
<dbReference type="InterPro" id="IPR005119">
    <property type="entry name" value="LysR_subst-bd"/>
</dbReference>
<dbReference type="GO" id="GO:0003700">
    <property type="term" value="F:DNA-binding transcription factor activity"/>
    <property type="evidence" value="ECO:0007669"/>
    <property type="project" value="InterPro"/>
</dbReference>
<dbReference type="Pfam" id="PF00126">
    <property type="entry name" value="HTH_1"/>
    <property type="match status" value="1"/>
</dbReference>
<dbReference type="Gene3D" id="3.40.190.10">
    <property type="entry name" value="Periplasmic binding protein-like II"/>
    <property type="match status" value="2"/>
</dbReference>
<dbReference type="SUPFAM" id="SSF46785">
    <property type="entry name" value="Winged helix' DNA-binding domain"/>
    <property type="match status" value="1"/>
</dbReference>
<feature type="domain" description="HTH lysR-type" evidence="6">
    <location>
        <begin position="5"/>
        <end position="62"/>
    </location>
</feature>
<evidence type="ECO:0000313" key="7">
    <source>
        <dbReference type="EMBL" id="AIS85337.1"/>
    </source>
</evidence>
<feature type="region of interest" description="Disordered" evidence="5">
    <location>
        <begin position="294"/>
        <end position="318"/>
    </location>
</feature>
<dbReference type="InterPro" id="IPR036390">
    <property type="entry name" value="WH_DNA-bd_sf"/>
</dbReference>
<protein>
    <submittedName>
        <fullName evidence="7">LysR family transcriptional regulator</fullName>
    </submittedName>
</protein>
<dbReference type="InterPro" id="IPR000847">
    <property type="entry name" value="LysR_HTH_N"/>
</dbReference>
<dbReference type="PROSITE" id="PS50931">
    <property type="entry name" value="HTH_LYSR"/>
    <property type="match status" value="1"/>
</dbReference>
<keyword evidence="4" id="KW-0804">Transcription</keyword>
<sequence length="318" mass="34364">MSVLPDLVSLRLLVGVAELGSVGRAARTMGMSQPSASKRLAALERQVRLPLLTRTPRGSVLTDDGQVVVTWALRLLTVADEFDNSLTAMRHARAARLRVAASMTVAEALLPRWLHRLAQREPDVQVGLTVVNSTEVARMLVTDDSVDIGFIEGPNVPDGLDHMIVGHDHLVVVVAPQHDWARRRRPLRPAELAATRLVVREQGSGTRETLELALRDLDPAPPHLSLGSNAAVKGAAMTGTAPAVLSRHAVETELATGHLVTVPVDNLPLRRDLRAVWPRGRRLTGSATALLQAIDTSPTTPPARPTTITKDRNPPGRR</sequence>
<accession>A0A097CRN2</accession>
<keyword evidence="2" id="KW-0805">Transcription regulation</keyword>
<comment type="similarity">
    <text evidence="1">Belongs to the LysR transcriptional regulatory family.</text>
</comment>
<organism evidence="7">
    <name type="scientific">Verrucosispora sp. MS100047</name>
    <dbReference type="NCBI Taxonomy" id="1410949"/>
    <lineage>
        <taxon>Bacteria</taxon>
        <taxon>Bacillati</taxon>
        <taxon>Actinomycetota</taxon>
        <taxon>Actinomycetes</taxon>
        <taxon>Micromonosporales</taxon>
        <taxon>Micromonosporaceae</taxon>
        <taxon>Micromonospora</taxon>
    </lineage>
</organism>
<proteinExistence type="inferred from homology"/>
<keyword evidence="3" id="KW-0238">DNA-binding</keyword>
<dbReference type="GO" id="GO:0000976">
    <property type="term" value="F:transcription cis-regulatory region binding"/>
    <property type="evidence" value="ECO:0007669"/>
    <property type="project" value="TreeGrafter"/>
</dbReference>
<name>A0A097CRN2_9ACTN</name>
<gene>
    <name evidence="7" type="ORF">VASRM7_99</name>
</gene>
<dbReference type="EMBL" id="KF826638">
    <property type="protein sequence ID" value="AIS85337.1"/>
    <property type="molecule type" value="Genomic_DNA"/>
</dbReference>
<evidence type="ECO:0000256" key="4">
    <source>
        <dbReference type="ARBA" id="ARBA00023163"/>
    </source>
</evidence>
<dbReference type="AlphaFoldDB" id="A0A097CRN2"/>
<evidence type="ECO:0000256" key="2">
    <source>
        <dbReference type="ARBA" id="ARBA00023015"/>
    </source>
</evidence>
<dbReference type="Gene3D" id="1.10.10.10">
    <property type="entry name" value="Winged helix-like DNA-binding domain superfamily/Winged helix DNA-binding domain"/>
    <property type="match status" value="1"/>
</dbReference>
<evidence type="ECO:0000259" key="6">
    <source>
        <dbReference type="PROSITE" id="PS50931"/>
    </source>
</evidence>
<evidence type="ECO:0000256" key="1">
    <source>
        <dbReference type="ARBA" id="ARBA00009437"/>
    </source>
</evidence>
<dbReference type="InterPro" id="IPR036388">
    <property type="entry name" value="WH-like_DNA-bd_sf"/>
</dbReference>